<proteinExistence type="predicted"/>
<feature type="region of interest" description="Disordered" evidence="1">
    <location>
        <begin position="121"/>
        <end position="146"/>
    </location>
</feature>
<organism evidence="4 5">
    <name type="scientific">Candidatus Kaiserbacteria bacterium CG_4_9_14_0_2_um_filter_41_32</name>
    <dbReference type="NCBI Taxonomy" id="1974601"/>
    <lineage>
        <taxon>Bacteria</taxon>
        <taxon>Candidatus Kaiseribacteriota</taxon>
    </lineage>
</organism>
<feature type="non-terminal residue" evidence="4">
    <location>
        <position position="155"/>
    </location>
</feature>
<evidence type="ECO:0000256" key="2">
    <source>
        <dbReference type="SAM" id="Phobius"/>
    </source>
</evidence>
<feature type="domain" description="DUF5667" evidence="3">
    <location>
        <begin position="76"/>
        <end position="128"/>
    </location>
</feature>
<feature type="transmembrane region" description="Helical" evidence="2">
    <location>
        <begin position="52"/>
        <end position="71"/>
    </location>
</feature>
<evidence type="ECO:0000313" key="5">
    <source>
        <dbReference type="Proteomes" id="UP000230391"/>
    </source>
</evidence>
<comment type="caution">
    <text evidence="4">The sequence shown here is derived from an EMBL/GenBank/DDBJ whole genome shotgun (WGS) entry which is preliminary data.</text>
</comment>
<reference evidence="5" key="1">
    <citation type="submission" date="2017-09" db="EMBL/GenBank/DDBJ databases">
        <title>Depth-based differentiation of microbial function through sediment-hosted aquifers and enrichment of novel symbionts in the deep terrestrial subsurface.</title>
        <authorList>
            <person name="Probst A.J."/>
            <person name="Ladd B."/>
            <person name="Jarett J.K."/>
            <person name="Geller-Mcgrath D.E."/>
            <person name="Sieber C.M.K."/>
            <person name="Emerson J.B."/>
            <person name="Anantharaman K."/>
            <person name="Thomas B.C."/>
            <person name="Malmstrom R."/>
            <person name="Stieglmeier M."/>
            <person name="Klingl A."/>
            <person name="Woyke T."/>
            <person name="Ryan C.M."/>
            <person name="Banfield J.F."/>
        </authorList>
    </citation>
    <scope>NUCLEOTIDE SEQUENCE [LARGE SCALE GENOMIC DNA]</scope>
</reference>
<evidence type="ECO:0000313" key="4">
    <source>
        <dbReference type="EMBL" id="PJC55825.1"/>
    </source>
</evidence>
<name>A0A2M8FDZ6_9BACT</name>
<keyword evidence="2" id="KW-1133">Transmembrane helix</keyword>
<feature type="compositionally biased region" description="Low complexity" evidence="1">
    <location>
        <begin position="134"/>
        <end position="143"/>
    </location>
</feature>
<dbReference type="InterPro" id="IPR043725">
    <property type="entry name" value="DUF5667"/>
</dbReference>
<dbReference type="Proteomes" id="UP000230391">
    <property type="component" value="Unassembled WGS sequence"/>
</dbReference>
<accession>A0A2M8FDZ6</accession>
<gene>
    <name evidence="4" type="ORF">CO026_03635</name>
</gene>
<keyword evidence="2" id="KW-0472">Membrane</keyword>
<dbReference type="AlphaFoldDB" id="A0A2M8FDZ6"/>
<evidence type="ECO:0000256" key="1">
    <source>
        <dbReference type="SAM" id="MobiDB-lite"/>
    </source>
</evidence>
<sequence>MEKDKIQTILESHNVPLTDQKKSDLWYAIETDIQKLPIPSPFLFSFITKKSMASIIIALVLMLGASGSVYASNEARPGDILFPIDQAIERVRLSLTNDDETRARLQVTFAEERLTELRSILAERSDDNDDEDGTNNTSTSTNSFEAEADVFLNTT</sequence>
<evidence type="ECO:0000259" key="3">
    <source>
        <dbReference type="Pfam" id="PF18915"/>
    </source>
</evidence>
<protein>
    <recommendedName>
        <fullName evidence="3">DUF5667 domain-containing protein</fullName>
    </recommendedName>
</protein>
<keyword evidence="2" id="KW-0812">Transmembrane</keyword>
<dbReference type="Pfam" id="PF18915">
    <property type="entry name" value="DUF5667"/>
    <property type="match status" value="1"/>
</dbReference>
<dbReference type="EMBL" id="PFRD01000132">
    <property type="protein sequence ID" value="PJC55825.1"/>
    <property type="molecule type" value="Genomic_DNA"/>
</dbReference>